<dbReference type="KEGG" id="ccal:108627061"/>
<dbReference type="PANTHER" id="PTHR34929:SF1">
    <property type="entry name" value="INAF MOTIF CONTAINING 2"/>
    <property type="match status" value="1"/>
</dbReference>
<dbReference type="RefSeq" id="XP_017883588.1">
    <property type="nucleotide sequence ID" value="XM_018028099.2"/>
</dbReference>
<dbReference type="InterPro" id="IPR029162">
    <property type="entry name" value="InaF-motif"/>
</dbReference>
<name>A0AAJ7N9I4_9HYME</name>
<dbReference type="GeneID" id="108627061"/>
<reference evidence="4" key="1">
    <citation type="submission" date="2025-08" db="UniProtKB">
        <authorList>
            <consortium name="RefSeq"/>
        </authorList>
    </citation>
    <scope>IDENTIFICATION</scope>
    <source>
        <tissue evidence="4">Whole body</tissue>
    </source>
</reference>
<accession>A0AAJ7N9I4</accession>
<dbReference type="PANTHER" id="PTHR34929">
    <property type="entry name" value="ZGC:153157"/>
    <property type="match status" value="1"/>
</dbReference>
<organism evidence="3 4">
    <name type="scientific">Ceratina calcarata</name>
    <dbReference type="NCBI Taxonomy" id="156304"/>
    <lineage>
        <taxon>Eukaryota</taxon>
        <taxon>Metazoa</taxon>
        <taxon>Ecdysozoa</taxon>
        <taxon>Arthropoda</taxon>
        <taxon>Hexapoda</taxon>
        <taxon>Insecta</taxon>
        <taxon>Pterygota</taxon>
        <taxon>Neoptera</taxon>
        <taxon>Endopterygota</taxon>
        <taxon>Hymenoptera</taxon>
        <taxon>Apocrita</taxon>
        <taxon>Aculeata</taxon>
        <taxon>Apoidea</taxon>
        <taxon>Anthophila</taxon>
        <taxon>Apidae</taxon>
        <taxon>Ceratina</taxon>
        <taxon>Zadontomerus</taxon>
    </lineage>
</organism>
<dbReference type="Pfam" id="PF15018">
    <property type="entry name" value="InaF-motif"/>
    <property type="match status" value="1"/>
</dbReference>
<keyword evidence="3" id="KW-1185">Reference proteome</keyword>
<feature type="transmembrane region" description="Helical" evidence="2">
    <location>
        <begin position="36"/>
        <end position="58"/>
    </location>
</feature>
<evidence type="ECO:0000313" key="4">
    <source>
        <dbReference type="RefSeq" id="XP_017883588.1"/>
    </source>
</evidence>
<keyword evidence="2" id="KW-1133">Transmembrane helix</keyword>
<protein>
    <submittedName>
        <fullName evidence="4">Uncharacterized protein LOC108627061</fullName>
    </submittedName>
</protein>
<sequence>MSGNEETPQDGGGDAAKKDDIFENQGTKKLIRLVTVMAYMFSVSFVAIVLSAYYIFLWEPPNPTLLRRPGPLSDPELDFLRSDPMEENEPFYHRHHKNHTSFLSARVIKDNFYPRFEFPVPIITEPDNLIKDHAEERKELNKSLSSLRNYLIEVLQHKAIESLNHTEKGNTGGKVRRHSSIIMNRLLNDNSSFQTLESPTISGGKANNDRLTISRHDSVYDSPPNILKKTESVDREKFGENQVVSSFKTESKTPWYLNVPDGEFINIAMRSDEGNVDTKGNKDRTSNVDNINNQPTTDSTYKMNYADRLKYSKQLKESRAKLNVAQNSKETQIEEMTTKLSLTNEHSPLPENTTSTYRPKDLLTILVQSVNANSSTLPITTFEDLQTDSSTEETSTKILTSDIN</sequence>
<feature type="region of interest" description="Disordered" evidence="1">
    <location>
        <begin position="275"/>
        <end position="300"/>
    </location>
</feature>
<keyword evidence="2" id="KW-0812">Transmembrane</keyword>
<evidence type="ECO:0000256" key="1">
    <source>
        <dbReference type="SAM" id="MobiDB-lite"/>
    </source>
</evidence>
<evidence type="ECO:0000313" key="3">
    <source>
        <dbReference type="Proteomes" id="UP000694925"/>
    </source>
</evidence>
<keyword evidence="2" id="KW-0472">Membrane</keyword>
<feature type="compositionally biased region" description="Polar residues" evidence="1">
    <location>
        <begin position="287"/>
        <end position="300"/>
    </location>
</feature>
<gene>
    <name evidence="4" type="primary">LOC108627061</name>
</gene>
<dbReference type="Proteomes" id="UP000694925">
    <property type="component" value="Unplaced"/>
</dbReference>
<proteinExistence type="predicted"/>
<dbReference type="AlphaFoldDB" id="A0AAJ7N9I4"/>
<evidence type="ECO:0000256" key="2">
    <source>
        <dbReference type="SAM" id="Phobius"/>
    </source>
</evidence>